<dbReference type="AlphaFoldDB" id="A0AAU9JDS3"/>
<accession>A0AAU9JDS3</accession>
<feature type="compositionally biased region" description="Basic and acidic residues" evidence="2">
    <location>
        <begin position="284"/>
        <end position="305"/>
    </location>
</feature>
<feature type="compositionally biased region" description="Basic residues" evidence="2">
    <location>
        <begin position="331"/>
        <end position="344"/>
    </location>
</feature>
<reference evidence="3" key="1">
    <citation type="submission" date="2021-09" db="EMBL/GenBank/DDBJ databases">
        <authorList>
            <consortium name="AG Swart"/>
            <person name="Singh M."/>
            <person name="Singh A."/>
            <person name="Seah K."/>
            <person name="Emmerich C."/>
        </authorList>
    </citation>
    <scope>NUCLEOTIDE SEQUENCE</scope>
    <source>
        <strain evidence="3">ATCC30299</strain>
    </source>
</reference>
<evidence type="ECO:0000256" key="1">
    <source>
        <dbReference type="SAM" id="Coils"/>
    </source>
</evidence>
<feature type="coiled-coil region" evidence="1">
    <location>
        <begin position="76"/>
        <end position="138"/>
    </location>
</feature>
<protein>
    <submittedName>
        <fullName evidence="3">Uncharacterized protein</fullName>
    </submittedName>
</protein>
<feature type="region of interest" description="Disordered" evidence="2">
    <location>
        <begin position="265"/>
        <end position="362"/>
    </location>
</feature>
<name>A0AAU9JDS3_9CILI</name>
<gene>
    <name evidence="3" type="ORF">BSTOLATCC_MIC30576</name>
</gene>
<proteinExistence type="predicted"/>
<keyword evidence="1" id="KW-0175">Coiled coil</keyword>
<evidence type="ECO:0000256" key="2">
    <source>
        <dbReference type="SAM" id="MobiDB-lite"/>
    </source>
</evidence>
<keyword evidence="4" id="KW-1185">Reference proteome</keyword>
<dbReference type="Proteomes" id="UP001162131">
    <property type="component" value="Unassembled WGS sequence"/>
</dbReference>
<evidence type="ECO:0000313" key="3">
    <source>
        <dbReference type="EMBL" id="CAG9322199.1"/>
    </source>
</evidence>
<evidence type="ECO:0000313" key="4">
    <source>
        <dbReference type="Proteomes" id="UP001162131"/>
    </source>
</evidence>
<dbReference type="EMBL" id="CAJZBQ010000030">
    <property type="protein sequence ID" value="CAG9322199.1"/>
    <property type="molecule type" value="Genomic_DNA"/>
</dbReference>
<comment type="caution">
    <text evidence="3">The sequence shown here is derived from an EMBL/GenBank/DDBJ whole genome shotgun (WGS) entry which is preliminary data.</text>
</comment>
<organism evidence="3 4">
    <name type="scientific">Blepharisma stoltei</name>
    <dbReference type="NCBI Taxonomy" id="1481888"/>
    <lineage>
        <taxon>Eukaryota</taxon>
        <taxon>Sar</taxon>
        <taxon>Alveolata</taxon>
        <taxon>Ciliophora</taxon>
        <taxon>Postciliodesmatophora</taxon>
        <taxon>Heterotrichea</taxon>
        <taxon>Heterotrichida</taxon>
        <taxon>Blepharismidae</taxon>
        <taxon>Blepharisma</taxon>
    </lineage>
</organism>
<sequence>MENMLQEDSQSFDLPKSLHEFFCYVFTSNCHIDEASVTSEEMRTLEELDSLEVLENLKEVVLELLRFKRDHKTSDNAELIQKSEQFETLLQKSEAEVRNHIRIEHQLKLHIESSQNRIDELEKLNSQLSKKLEDGSSSGKHSDKDVDLKLKQIEQRFNNEMKKITNQHIDNKKETSEKIIKEYEQKIEQYAEDAEKKDKAIIRLKEECIKLKNKLEEKMVENERLKNEIERLRAGEKKTEPRNAVNIDYLKKKLEEKAADLNKMQQKIKERVNDKSPALANNKEIQHPSKDRSRSNRKSLGEVDIMKSNTIEARKENTESSPLRDSYKGSPVKKAKVVQKGHSRSRSDQIRPSTAPKRIGNH</sequence>